<evidence type="ECO:0000256" key="1">
    <source>
        <dbReference type="SAM" id="MobiDB-lite"/>
    </source>
</evidence>
<dbReference type="Proteomes" id="UP000646827">
    <property type="component" value="Unassembled WGS sequence"/>
</dbReference>
<evidence type="ECO:0000313" key="3">
    <source>
        <dbReference type="Proteomes" id="UP000646827"/>
    </source>
</evidence>
<dbReference type="InterPro" id="IPR024368">
    <property type="entry name" value="Ecl1/2/3"/>
</dbReference>
<dbReference type="EMBL" id="JAEPRB010000227">
    <property type="protein sequence ID" value="KAG2218491.1"/>
    <property type="molecule type" value="Genomic_DNA"/>
</dbReference>
<dbReference type="AlphaFoldDB" id="A0A8H7RZ45"/>
<proteinExistence type="predicted"/>
<feature type="region of interest" description="Disordered" evidence="1">
    <location>
        <begin position="99"/>
        <end position="138"/>
    </location>
</feature>
<organism evidence="2 3">
    <name type="scientific">Circinella minor</name>
    <dbReference type="NCBI Taxonomy" id="1195481"/>
    <lineage>
        <taxon>Eukaryota</taxon>
        <taxon>Fungi</taxon>
        <taxon>Fungi incertae sedis</taxon>
        <taxon>Mucoromycota</taxon>
        <taxon>Mucoromycotina</taxon>
        <taxon>Mucoromycetes</taxon>
        <taxon>Mucorales</taxon>
        <taxon>Lichtheimiaceae</taxon>
        <taxon>Circinella</taxon>
    </lineage>
</organism>
<dbReference type="Pfam" id="PF12855">
    <property type="entry name" value="Ecl1"/>
    <property type="match status" value="1"/>
</dbReference>
<comment type="caution">
    <text evidence="2">The sequence shown here is derived from an EMBL/GenBank/DDBJ whole genome shotgun (WGS) entry which is preliminary data.</text>
</comment>
<protein>
    <submittedName>
        <fullName evidence="2">Uncharacterized protein</fullName>
    </submittedName>
</protein>
<gene>
    <name evidence="2" type="ORF">INT45_011672</name>
</gene>
<reference evidence="2 3" key="1">
    <citation type="submission" date="2020-12" db="EMBL/GenBank/DDBJ databases">
        <title>Metabolic potential, ecology and presence of endohyphal bacteria is reflected in genomic diversity of Mucoromycotina.</title>
        <authorList>
            <person name="Muszewska A."/>
            <person name="Okrasinska A."/>
            <person name="Steczkiewicz K."/>
            <person name="Drgas O."/>
            <person name="Orlowska M."/>
            <person name="Perlinska-Lenart U."/>
            <person name="Aleksandrzak-Piekarczyk T."/>
            <person name="Szatraj K."/>
            <person name="Zielenkiewicz U."/>
            <person name="Pilsyk S."/>
            <person name="Malc E."/>
            <person name="Mieczkowski P."/>
            <person name="Kruszewska J.S."/>
            <person name="Biernat P."/>
            <person name="Pawlowska J."/>
        </authorList>
    </citation>
    <scope>NUCLEOTIDE SEQUENCE [LARGE SCALE GENOMIC DNA]</scope>
    <source>
        <strain evidence="2 3">CBS 142.35</strain>
    </source>
</reference>
<accession>A0A8H7RZ45</accession>
<evidence type="ECO:0000313" key="2">
    <source>
        <dbReference type="EMBL" id="KAG2218491.1"/>
    </source>
</evidence>
<name>A0A8H7RZ45_9FUNG</name>
<keyword evidence="3" id="KW-1185">Reference proteome</keyword>
<sequence>MDTNWCSFCDKSINIFSNSLYCSEQCMRQDALEHSPLLGYNYNEYREFFSERRRSSSAWNIKNEDNESINTTHNYSSSYQINYNIPSLSSSLSSNASSIMYNNQLHHDDRPVSQQQQQQQRKGSLVLPRRSNLFGQSL</sequence>
<dbReference type="OrthoDB" id="2380640at2759"/>